<keyword evidence="1" id="KW-0472">Membrane</keyword>
<feature type="transmembrane region" description="Helical" evidence="1">
    <location>
        <begin position="26"/>
        <end position="44"/>
    </location>
</feature>
<comment type="caution">
    <text evidence="2">The sequence shown here is derived from an EMBL/GenBank/DDBJ whole genome shotgun (WGS) entry which is preliminary data.</text>
</comment>
<accession>C4F7T9</accession>
<evidence type="ECO:0000256" key="1">
    <source>
        <dbReference type="SAM" id="Phobius"/>
    </source>
</evidence>
<dbReference type="HOGENOM" id="CLU_2733062_0_0_11"/>
<dbReference type="Proteomes" id="UP000003295">
    <property type="component" value="Unassembled WGS sequence"/>
</dbReference>
<keyword evidence="1" id="KW-1133">Transmembrane helix</keyword>
<evidence type="ECO:0000313" key="2">
    <source>
        <dbReference type="EMBL" id="EEP45057.1"/>
    </source>
</evidence>
<protein>
    <submittedName>
        <fullName evidence="2">Uncharacterized protein</fullName>
    </submittedName>
</protein>
<name>C4F7T9_9ACTN</name>
<reference evidence="2 3" key="1">
    <citation type="submission" date="2009-04" db="EMBL/GenBank/DDBJ databases">
        <authorList>
            <person name="Weinstock G."/>
            <person name="Sodergren E."/>
            <person name="Clifton S."/>
            <person name="Fulton L."/>
            <person name="Fulton B."/>
            <person name="Courtney L."/>
            <person name="Fronick C."/>
            <person name="Harrison M."/>
            <person name="Strong C."/>
            <person name="Farmer C."/>
            <person name="Delahaunty K."/>
            <person name="Markovic C."/>
            <person name="Hall O."/>
            <person name="Minx P."/>
            <person name="Tomlinson C."/>
            <person name="Mitreva M."/>
            <person name="Nelson J."/>
            <person name="Hou S."/>
            <person name="Wollam A."/>
            <person name="Pepin K.H."/>
            <person name="Johnson M."/>
            <person name="Bhonagiri V."/>
            <person name="Nash W.E."/>
            <person name="Warren W."/>
            <person name="Chinwalla A."/>
            <person name="Mardis E.R."/>
            <person name="Wilson R.K."/>
        </authorList>
    </citation>
    <scope>NUCLEOTIDE SEQUENCE [LARGE SCALE GENOMIC DNA]</scope>
    <source>
        <strain evidence="2 3">DSM 13280</strain>
    </source>
</reference>
<dbReference type="STRING" id="521003.COLINT_02104"/>
<evidence type="ECO:0000313" key="3">
    <source>
        <dbReference type="Proteomes" id="UP000003295"/>
    </source>
</evidence>
<gene>
    <name evidence="2" type="ORF">COLINT_02104</name>
</gene>
<dbReference type="EMBL" id="ABXH02000003">
    <property type="protein sequence ID" value="EEP45057.1"/>
    <property type="molecule type" value="Genomic_DNA"/>
</dbReference>
<sequence length="71" mass="8530">MHDFINRIHDLEVFRTDFGNRQVQEVNHLIFPALLCLTALLYLAERKNNTKNLFFVWSLFNVLPIARRCPW</sequence>
<dbReference type="AlphaFoldDB" id="C4F7T9"/>
<keyword evidence="1" id="KW-0812">Transmembrane</keyword>
<organism evidence="2 3">
    <name type="scientific">Collinsella intestinalis DSM 13280</name>
    <dbReference type="NCBI Taxonomy" id="521003"/>
    <lineage>
        <taxon>Bacteria</taxon>
        <taxon>Bacillati</taxon>
        <taxon>Actinomycetota</taxon>
        <taxon>Coriobacteriia</taxon>
        <taxon>Coriobacteriales</taxon>
        <taxon>Coriobacteriaceae</taxon>
        <taxon>Collinsella</taxon>
    </lineage>
</organism>
<proteinExistence type="predicted"/>